<feature type="region of interest" description="Disordered" evidence="1">
    <location>
        <begin position="197"/>
        <end position="237"/>
    </location>
</feature>
<evidence type="ECO:0000313" key="4">
    <source>
        <dbReference type="Proteomes" id="UP000749559"/>
    </source>
</evidence>
<comment type="caution">
    <text evidence="3">The sequence shown here is derived from an EMBL/GenBank/DDBJ whole genome shotgun (WGS) entry which is preliminary data.</text>
</comment>
<evidence type="ECO:0000313" key="3">
    <source>
        <dbReference type="EMBL" id="CAH1796864.1"/>
    </source>
</evidence>
<feature type="compositionally biased region" description="Low complexity" evidence="1">
    <location>
        <begin position="198"/>
        <end position="215"/>
    </location>
</feature>
<gene>
    <name evidence="3" type="ORF">OFUS_LOCUS21228</name>
</gene>
<organism evidence="3 4">
    <name type="scientific">Owenia fusiformis</name>
    <name type="common">Polychaete worm</name>
    <dbReference type="NCBI Taxonomy" id="6347"/>
    <lineage>
        <taxon>Eukaryota</taxon>
        <taxon>Metazoa</taxon>
        <taxon>Spiralia</taxon>
        <taxon>Lophotrochozoa</taxon>
        <taxon>Annelida</taxon>
        <taxon>Polychaeta</taxon>
        <taxon>Sedentaria</taxon>
        <taxon>Canalipalpata</taxon>
        <taxon>Sabellida</taxon>
        <taxon>Oweniida</taxon>
        <taxon>Oweniidae</taxon>
        <taxon>Owenia</taxon>
    </lineage>
</organism>
<evidence type="ECO:0000256" key="1">
    <source>
        <dbReference type="SAM" id="MobiDB-lite"/>
    </source>
</evidence>
<dbReference type="OrthoDB" id="6328261at2759"/>
<keyword evidence="4" id="KW-1185">Reference proteome</keyword>
<accession>A0A8J1TXN7</accession>
<feature type="transmembrane region" description="Helical" evidence="2">
    <location>
        <begin position="262"/>
        <end position="291"/>
    </location>
</feature>
<keyword evidence="2" id="KW-0812">Transmembrane</keyword>
<protein>
    <submittedName>
        <fullName evidence="3">Uncharacterized protein</fullName>
    </submittedName>
</protein>
<keyword evidence="2" id="KW-0472">Membrane</keyword>
<dbReference type="AlphaFoldDB" id="A0A8J1TXN7"/>
<sequence>MYSNSVMNVKKKLEFSDMDLILVAVLFITTIDATMVDIGNEIVTNMSIILDRPLDTKPFLDNNLFFNTSGHIVSFYAILHNTNAIHFQIWRPRDDRNESYQLVGEMRHVPVEAGSHLQHIQLTPCEYIKVKYGDRLGFSYAKDSGPLTYLFLTSPGQSSLYQSRDRLKTRPLEGDKVKFDKLPNPFKFNFGARVDTDAPAGPQGPAGPRGLAGAAGTNGRDGSDGLPGPPGPRGSADPEVLRSVMYEACSCEDIDGIFNKDMIIMLLIWCGVLSCVSIILFLVMCCMCAAINKDRRSQSQTTEAYIIDPKS</sequence>
<keyword evidence="2" id="KW-1133">Transmembrane helix</keyword>
<name>A0A8J1TXN7_OWEFU</name>
<reference evidence="3" key="1">
    <citation type="submission" date="2022-03" db="EMBL/GenBank/DDBJ databases">
        <authorList>
            <person name="Martin C."/>
        </authorList>
    </citation>
    <scope>NUCLEOTIDE SEQUENCE</scope>
</reference>
<evidence type="ECO:0000256" key="2">
    <source>
        <dbReference type="SAM" id="Phobius"/>
    </source>
</evidence>
<dbReference type="Proteomes" id="UP000749559">
    <property type="component" value="Unassembled WGS sequence"/>
</dbReference>
<dbReference type="EMBL" id="CAIIXF020000010">
    <property type="protein sequence ID" value="CAH1796864.1"/>
    <property type="molecule type" value="Genomic_DNA"/>
</dbReference>
<proteinExistence type="predicted"/>